<evidence type="ECO:0000313" key="1">
    <source>
        <dbReference type="EMBL" id="MBW0576111.1"/>
    </source>
</evidence>
<comment type="caution">
    <text evidence="1">The sequence shown here is derived from an EMBL/GenBank/DDBJ whole genome shotgun (WGS) entry which is preliminary data.</text>
</comment>
<organism evidence="1 2">
    <name type="scientific">Austropuccinia psidii MF-1</name>
    <dbReference type="NCBI Taxonomy" id="1389203"/>
    <lineage>
        <taxon>Eukaryota</taxon>
        <taxon>Fungi</taxon>
        <taxon>Dikarya</taxon>
        <taxon>Basidiomycota</taxon>
        <taxon>Pucciniomycotina</taxon>
        <taxon>Pucciniomycetes</taxon>
        <taxon>Pucciniales</taxon>
        <taxon>Sphaerophragmiaceae</taxon>
        <taxon>Austropuccinia</taxon>
    </lineage>
</organism>
<keyword evidence="2" id="KW-1185">Reference proteome</keyword>
<reference evidence="1" key="1">
    <citation type="submission" date="2021-03" db="EMBL/GenBank/DDBJ databases">
        <title>Draft genome sequence of rust myrtle Austropuccinia psidii MF-1, a brazilian biotype.</title>
        <authorList>
            <person name="Quecine M.C."/>
            <person name="Pachon D.M.R."/>
            <person name="Bonatelli M.L."/>
            <person name="Correr F.H."/>
            <person name="Franceschini L.M."/>
            <person name="Leite T.F."/>
            <person name="Margarido G.R.A."/>
            <person name="Almeida C.A."/>
            <person name="Ferrarezi J.A."/>
            <person name="Labate C.A."/>
        </authorList>
    </citation>
    <scope>NUCLEOTIDE SEQUENCE</scope>
    <source>
        <strain evidence="1">MF-1</strain>
    </source>
</reference>
<accession>A0A9Q3PWI6</accession>
<proteinExistence type="predicted"/>
<gene>
    <name evidence="1" type="ORF">O181_115826</name>
</gene>
<dbReference type="Proteomes" id="UP000765509">
    <property type="component" value="Unassembled WGS sequence"/>
</dbReference>
<protein>
    <submittedName>
        <fullName evidence="1">Uncharacterized protein</fullName>
    </submittedName>
</protein>
<name>A0A9Q3PWI6_9BASI</name>
<dbReference type="AlphaFoldDB" id="A0A9Q3PWI6"/>
<evidence type="ECO:0000313" key="2">
    <source>
        <dbReference type="Proteomes" id="UP000765509"/>
    </source>
</evidence>
<sequence>MAFIKVTGYHSGQYPEDSFTGIICQYGLNEIPGESITENESVNNWMAQVLEEMIKKTSEKQQAIGCRANTIQLDAFEGPKEIGYGRASIITQETPEDDHPMFLI</sequence>
<dbReference type="EMBL" id="AVOT02097681">
    <property type="protein sequence ID" value="MBW0576111.1"/>
    <property type="molecule type" value="Genomic_DNA"/>
</dbReference>